<dbReference type="SUPFAM" id="SSF52980">
    <property type="entry name" value="Restriction endonuclease-like"/>
    <property type="match status" value="1"/>
</dbReference>
<reference evidence="1 2" key="1">
    <citation type="journal article" date="2019" name="Emerg. Microbes Infect.">
        <title>Comprehensive subspecies identification of 175 nontuberculous mycobacteria species based on 7547 genomic profiles.</title>
        <authorList>
            <person name="Matsumoto Y."/>
            <person name="Kinjo T."/>
            <person name="Motooka D."/>
            <person name="Nabeya D."/>
            <person name="Jung N."/>
            <person name="Uechi K."/>
            <person name="Horii T."/>
            <person name="Iida T."/>
            <person name="Fujita J."/>
            <person name="Nakamura S."/>
        </authorList>
    </citation>
    <scope>NUCLEOTIDE SEQUENCE [LARGE SCALE GENOMIC DNA]</scope>
    <source>
        <strain evidence="1 2">JCM 6367</strain>
    </source>
</reference>
<protein>
    <recommendedName>
        <fullName evidence="3">DUF559 domain-containing protein</fullName>
    </recommendedName>
</protein>
<proteinExistence type="predicted"/>
<gene>
    <name evidence="1" type="ORF">MPRF_19150</name>
</gene>
<evidence type="ECO:0008006" key="3">
    <source>
        <dbReference type="Google" id="ProtNLM"/>
    </source>
</evidence>
<evidence type="ECO:0000313" key="2">
    <source>
        <dbReference type="Proteomes" id="UP000466554"/>
    </source>
</evidence>
<dbReference type="EMBL" id="AP022598">
    <property type="protein sequence ID" value="BBY75016.1"/>
    <property type="molecule type" value="Genomic_DNA"/>
</dbReference>
<accession>A0A7I7U3G9</accession>
<sequence>MRAAGGFARTSTLLGAISRQQLDGLVRRGELVRVWHGVYASAEPDYWGKLAALDTFIGRRAVACMGTAAKLYGFDTEGTTALHILDPGVRVRPTVGLMVHQRVGAPLRRTDGRLATTPAWTAVEVARTLTRPRALATLDAALRSGICSPAELDAAAHEQRGRRGIVAVRDLLTLADARAESPMESEARLVMHDHGVPRPELQYVIDGTDESWRVDFAWPEHLVAAEYESIDWHSGPAEMLRDRRRLAGIQHGGWTVVPIVVSDVRLHPARLAARLTDHLERAAIAC</sequence>
<dbReference type="AlphaFoldDB" id="A0A7I7U3G9"/>
<dbReference type="InterPro" id="IPR011335">
    <property type="entry name" value="Restrct_endonuc-II-like"/>
</dbReference>
<name>A0A7I7U3G9_MYCPF</name>
<organism evidence="1 2">
    <name type="scientific">Mycolicibacterium parafortuitum</name>
    <name type="common">Mycobacterium parafortuitum</name>
    <dbReference type="NCBI Taxonomy" id="39692"/>
    <lineage>
        <taxon>Bacteria</taxon>
        <taxon>Bacillati</taxon>
        <taxon>Actinomycetota</taxon>
        <taxon>Actinomycetes</taxon>
        <taxon>Mycobacteriales</taxon>
        <taxon>Mycobacteriaceae</taxon>
        <taxon>Mycolicibacterium</taxon>
    </lineage>
</organism>
<dbReference type="Proteomes" id="UP000466554">
    <property type="component" value="Chromosome"/>
</dbReference>
<evidence type="ECO:0000313" key="1">
    <source>
        <dbReference type="EMBL" id="BBY75016.1"/>
    </source>
</evidence>